<dbReference type="OrthoDB" id="7804920at2759"/>
<accession>A0A0Q9XJ06</accession>
<dbReference type="KEGG" id="dmo:Dmoj_GI26705"/>
<dbReference type="AlphaFoldDB" id="A0A0Q9XJ06"/>
<evidence type="ECO:0000313" key="1">
    <source>
        <dbReference type="EMBL" id="KRG05042.1"/>
    </source>
</evidence>
<gene>
    <name evidence="1" type="primary">Dmoj\GI26705</name>
    <name evidence="1" type="ORF">Dmoj_GI26705</name>
</gene>
<organism evidence="1 2">
    <name type="scientific">Drosophila mojavensis</name>
    <name type="common">Fruit fly</name>
    <dbReference type="NCBI Taxonomy" id="7230"/>
    <lineage>
        <taxon>Eukaryota</taxon>
        <taxon>Metazoa</taxon>
        <taxon>Ecdysozoa</taxon>
        <taxon>Arthropoda</taxon>
        <taxon>Hexapoda</taxon>
        <taxon>Insecta</taxon>
        <taxon>Pterygota</taxon>
        <taxon>Neoptera</taxon>
        <taxon>Endopterygota</taxon>
        <taxon>Diptera</taxon>
        <taxon>Brachycera</taxon>
        <taxon>Muscomorpha</taxon>
        <taxon>Ephydroidea</taxon>
        <taxon>Drosophilidae</taxon>
        <taxon>Drosophila</taxon>
    </lineage>
</organism>
<dbReference type="Proteomes" id="UP000009192">
    <property type="component" value="Unassembled WGS sequence"/>
</dbReference>
<sequence length="159" mass="19285">MASNDIDFDEEFEKYLHQMFHIKPCDVKSKCDESVVEYFGVLSLTDIRSPERRLWYIYYSKQPEVDETLNRIFHKYGKKNMCEIFRKHTFSGVALRARVKSYFQDRKWHVKGNLLEAPAKCSFNSDQMIKVITELHHEERKMLYNFLCMKHNGMRKYFY</sequence>
<evidence type="ECO:0000313" key="2">
    <source>
        <dbReference type="Proteomes" id="UP000009192"/>
    </source>
</evidence>
<reference evidence="1 2" key="1">
    <citation type="journal article" date="2007" name="Nature">
        <title>Evolution of genes and genomes on the Drosophila phylogeny.</title>
        <authorList>
            <consortium name="Drosophila 12 Genomes Consortium"/>
            <person name="Clark A.G."/>
            <person name="Eisen M.B."/>
            <person name="Smith D.R."/>
            <person name="Bergman C.M."/>
            <person name="Oliver B."/>
            <person name="Markow T.A."/>
            <person name="Kaufman T.C."/>
            <person name="Kellis M."/>
            <person name="Gelbart W."/>
            <person name="Iyer V.N."/>
            <person name="Pollard D.A."/>
            <person name="Sackton T.B."/>
            <person name="Larracuente A.M."/>
            <person name="Singh N.D."/>
            <person name="Abad J.P."/>
            <person name="Abt D.N."/>
            <person name="Adryan B."/>
            <person name="Aguade M."/>
            <person name="Akashi H."/>
            <person name="Anderson W.W."/>
            <person name="Aquadro C.F."/>
            <person name="Ardell D.H."/>
            <person name="Arguello R."/>
            <person name="Artieri C.G."/>
            <person name="Barbash D.A."/>
            <person name="Barker D."/>
            <person name="Barsanti P."/>
            <person name="Batterham P."/>
            <person name="Batzoglou S."/>
            <person name="Begun D."/>
            <person name="Bhutkar A."/>
            <person name="Blanco E."/>
            <person name="Bosak S.A."/>
            <person name="Bradley R.K."/>
            <person name="Brand A.D."/>
            <person name="Brent M.R."/>
            <person name="Brooks A.N."/>
            <person name="Brown R.H."/>
            <person name="Butlin R.K."/>
            <person name="Caggese C."/>
            <person name="Calvi B.R."/>
            <person name="Bernardo de Carvalho A."/>
            <person name="Caspi A."/>
            <person name="Castrezana S."/>
            <person name="Celniker S.E."/>
            <person name="Chang J.L."/>
            <person name="Chapple C."/>
            <person name="Chatterji S."/>
            <person name="Chinwalla A."/>
            <person name="Civetta A."/>
            <person name="Clifton S.W."/>
            <person name="Comeron J.M."/>
            <person name="Costello J.C."/>
            <person name="Coyne J.A."/>
            <person name="Daub J."/>
            <person name="David R.G."/>
            <person name="Delcher A.L."/>
            <person name="Delehaunty K."/>
            <person name="Do C.B."/>
            <person name="Ebling H."/>
            <person name="Edwards K."/>
            <person name="Eickbush T."/>
            <person name="Evans J.D."/>
            <person name="Filipski A."/>
            <person name="Findeiss S."/>
            <person name="Freyhult E."/>
            <person name="Fulton L."/>
            <person name="Fulton R."/>
            <person name="Garcia A.C."/>
            <person name="Gardiner A."/>
            <person name="Garfield D.A."/>
            <person name="Garvin B.E."/>
            <person name="Gibson G."/>
            <person name="Gilbert D."/>
            <person name="Gnerre S."/>
            <person name="Godfrey J."/>
            <person name="Good R."/>
            <person name="Gotea V."/>
            <person name="Gravely B."/>
            <person name="Greenberg A.J."/>
            <person name="Griffiths-Jones S."/>
            <person name="Gross S."/>
            <person name="Guigo R."/>
            <person name="Gustafson E.A."/>
            <person name="Haerty W."/>
            <person name="Hahn M.W."/>
            <person name="Halligan D.L."/>
            <person name="Halpern A.L."/>
            <person name="Halter G.M."/>
            <person name="Han M.V."/>
            <person name="Heger A."/>
            <person name="Hillier L."/>
            <person name="Hinrichs A.S."/>
            <person name="Holmes I."/>
            <person name="Hoskins R.A."/>
            <person name="Hubisz M.J."/>
            <person name="Hultmark D."/>
            <person name="Huntley M.A."/>
            <person name="Jaffe D.B."/>
            <person name="Jagadeeshan S."/>
            <person name="Jeck W.R."/>
            <person name="Johnson J."/>
            <person name="Jones C.D."/>
            <person name="Jordan W.C."/>
            <person name="Karpen G.H."/>
            <person name="Kataoka E."/>
            <person name="Keightley P.D."/>
            <person name="Kheradpour P."/>
            <person name="Kirkness E.F."/>
            <person name="Koerich L.B."/>
            <person name="Kristiansen K."/>
            <person name="Kudrna D."/>
            <person name="Kulathinal R.J."/>
            <person name="Kumar S."/>
            <person name="Kwok R."/>
            <person name="Lander E."/>
            <person name="Langley C.H."/>
            <person name="Lapoint R."/>
            <person name="Lazzaro B.P."/>
            <person name="Lee S.J."/>
            <person name="Levesque L."/>
            <person name="Li R."/>
            <person name="Lin C.F."/>
            <person name="Lin M.F."/>
            <person name="Lindblad-Toh K."/>
            <person name="Llopart A."/>
            <person name="Long M."/>
            <person name="Low L."/>
            <person name="Lozovsky E."/>
            <person name="Lu J."/>
            <person name="Luo M."/>
            <person name="Machado C.A."/>
            <person name="Makalowski W."/>
            <person name="Marzo M."/>
            <person name="Matsuda M."/>
            <person name="Matzkin L."/>
            <person name="McAllister B."/>
            <person name="McBride C.S."/>
            <person name="McKernan B."/>
            <person name="McKernan K."/>
            <person name="Mendez-Lago M."/>
            <person name="Minx P."/>
            <person name="Mollenhauer M.U."/>
            <person name="Montooth K."/>
            <person name="Mount S.M."/>
            <person name="Mu X."/>
            <person name="Myers E."/>
            <person name="Negre B."/>
            <person name="Newfeld S."/>
            <person name="Nielsen R."/>
            <person name="Noor M.A."/>
            <person name="O'Grady P."/>
            <person name="Pachter L."/>
            <person name="Papaceit M."/>
            <person name="Parisi M.J."/>
            <person name="Parisi M."/>
            <person name="Parts L."/>
            <person name="Pedersen J.S."/>
            <person name="Pesole G."/>
            <person name="Phillippy A.M."/>
            <person name="Ponting C.P."/>
            <person name="Pop M."/>
            <person name="Porcelli D."/>
            <person name="Powell J.R."/>
            <person name="Prohaska S."/>
            <person name="Pruitt K."/>
            <person name="Puig M."/>
            <person name="Quesneville H."/>
            <person name="Ram K.R."/>
            <person name="Rand D."/>
            <person name="Rasmussen M.D."/>
            <person name="Reed L.K."/>
            <person name="Reenan R."/>
            <person name="Reily A."/>
            <person name="Remington K.A."/>
            <person name="Rieger T.T."/>
            <person name="Ritchie M.G."/>
            <person name="Robin C."/>
            <person name="Rogers Y.H."/>
            <person name="Rohde C."/>
            <person name="Rozas J."/>
            <person name="Rubenfield M.J."/>
            <person name="Ruiz A."/>
            <person name="Russo S."/>
            <person name="Salzberg S.L."/>
            <person name="Sanchez-Gracia A."/>
            <person name="Saranga D.J."/>
            <person name="Sato H."/>
            <person name="Schaeffer S.W."/>
            <person name="Schatz M.C."/>
            <person name="Schlenke T."/>
            <person name="Schwartz R."/>
            <person name="Segarra C."/>
            <person name="Singh R.S."/>
            <person name="Sirot L."/>
            <person name="Sirota M."/>
            <person name="Sisneros N.B."/>
            <person name="Smith C.D."/>
            <person name="Smith T.F."/>
            <person name="Spieth J."/>
            <person name="Stage D.E."/>
            <person name="Stark A."/>
            <person name="Stephan W."/>
            <person name="Strausberg R.L."/>
            <person name="Strempel S."/>
            <person name="Sturgill D."/>
            <person name="Sutton G."/>
            <person name="Sutton G.G."/>
            <person name="Tao W."/>
            <person name="Teichmann S."/>
            <person name="Tobari Y.N."/>
            <person name="Tomimura Y."/>
            <person name="Tsolas J.M."/>
            <person name="Valente V.L."/>
            <person name="Venter E."/>
            <person name="Venter J.C."/>
            <person name="Vicario S."/>
            <person name="Vieira F.G."/>
            <person name="Vilella A.J."/>
            <person name="Villasante A."/>
            <person name="Walenz B."/>
            <person name="Wang J."/>
            <person name="Wasserman M."/>
            <person name="Watts T."/>
            <person name="Wilson D."/>
            <person name="Wilson R.K."/>
            <person name="Wing R.A."/>
            <person name="Wolfner M.F."/>
            <person name="Wong A."/>
            <person name="Wong G.K."/>
            <person name="Wu C.I."/>
            <person name="Wu G."/>
            <person name="Yamamoto D."/>
            <person name="Yang H.P."/>
            <person name="Yang S.P."/>
            <person name="Yorke J.A."/>
            <person name="Yoshida K."/>
            <person name="Zdobnov E."/>
            <person name="Zhang P."/>
            <person name="Zhang Y."/>
            <person name="Zimin A.V."/>
            <person name="Baldwin J."/>
            <person name="Abdouelleil A."/>
            <person name="Abdulkadir J."/>
            <person name="Abebe A."/>
            <person name="Abera B."/>
            <person name="Abreu J."/>
            <person name="Acer S.C."/>
            <person name="Aftuck L."/>
            <person name="Alexander A."/>
            <person name="An P."/>
            <person name="Anderson E."/>
            <person name="Anderson S."/>
            <person name="Arachi H."/>
            <person name="Azer M."/>
            <person name="Bachantsang P."/>
            <person name="Barry A."/>
            <person name="Bayul T."/>
            <person name="Berlin A."/>
            <person name="Bessette D."/>
            <person name="Bloom T."/>
            <person name="Blye J."/>
            <person name="Boguslavskiy L."/>
            <person name="Bonnet C."/>
            <person name="Boukhgalter B."/>
            <person name="Bourzgui I."/>
            <person name="Brown A."/>
            <person name="Cahill P."/>
            <person name="Channer S."/>
            <person name="Cheshatsang Y."/>
            <person name="Chuda L."/>
            <person name="Citroen M."/>
            <person name="Collymore A."/>
            <person name="Cooke P."/>
            <person name="Costello M."/>
            <person name="D'Aco K."/>
            <person name="Daza R."/>
            <person name="De Haan G."/>
            <person name="DeGray S."/>
            <person name="DeMaso C."/>
            <person name="Dhargay N."/>
            <person name="Dooley K."/>
            <person name="Dooley E."/>
            <person name="Doricent M."/>
            <person name="Dorje P."/>
            <person name="Dorjee K."/>
            <person name="Dupes A."/>
            <person name="Elong R."/>
            <person name="Falk J."/>
            <person name="Farina A."/>
            <person name="Faro S."/>
            <person name="Ferguson D."/>
            <person name="Fisher S."/>
            <person name="Foley C.D."/>
            <person name="Franke A."/>
            <person name="Friedrich D."/>
            <person name="Gadbois L."/>
            <person name="Gearin G."/>
            <person name="Gearin C.R."/>
            <person name="Giannoukos G."/>
            <person name="Goode T."/>
            <person name="Graham J."/>
            <person name="Grandbois E."/>
            <person name="Grewal S."/>
            <person name="Gyaltsen K."/>
            <person name="Hafez N."/>
            <person name="Hagos B."/>
            <person name="Hall J."/>
            <person name="Henson C."/>
            <person name="Hollinger A."/>
            <person name="Honan T."/>
            <person name="Huard M.D."/>
            <person name="Hughes L."/>
            <person name="Hurhula B."/>
            <person name="Husby M.E."/>
            <person name="Kamat A."/>
            <person name="Kanga B."/>
            <person name="Kashin S."/>
            <person name="Khazanovich D."/>
            <person name="Kisner P."/>
            <person name="Lance K."/>
            <person name="Lara M."/>
            <person name="Lee W."/>
            <person name="Lennon N."/>
            <person name="Letendre F."/>
            <person name="LeVine R."/>
            <person name="Lipovsky A."/>
            <person name="Liu X."/>
            <person name="Liu J."/>
            <person name="Liu S."/>
            <person name="Lokyitsang T."/>
            <person name="Lokyitsang Y."/>
            <person name="Lubonja R."/>
            <person name="Lui A."/>
            <person name="MacDonald P."/>
            <person name="Magnisalis V."/>
            <person name="Maru K."/>
            <person name="Matthews C."/>
            <person name="McCusker W."/>
            <person name="McDonough S."/>
            <person name="Mehta T."/>
            <person name="Meldrim J."/>
            <person name="Meneus L."/>
            <person name="Mihai O."/>
            <person name="Mihalev A."/>
            <person name="Mihova T."/>
            <person name="Mittelman R."/>
            <person name="Mlenga V."/>
            <person name="Montmayeur A."/>
            <person name="Mulrain L."/>
            <person name="Navidi A."/>
            <person name="Naylor J."/>
            <person name="Negash T."/>
            <person name="Nguyen T."/>
            <person name="Nguyen N."/>
            <person name="Nicol R."/>
            <person name="Norbu C."/>
            <person name="Norbu N."/>
            <person name="Novod N."/>
            <person name="O'Neill B."/>
            <person name="Osman S."/>
            <person name="Markiewicz E."/>
            <person name="Oyono O.L."/>
            <person name="Patti C."/>
            <person name="Phunkhang P."/>
            <person name="Pierre F."/>
            <person name="Priest M."/>
            <person name="Raghuraman S."/>
            <person name="Rege F."/>
            <person name="Reyes R."/>
            <person name="Rise C."/>
            <person name="Rogov P."/>
            <person name="Ross K."/>
            <person name="Ryan E."/>
            <person name="Settipalli S."/>
            <person name="Shea T."/>
            <person name="Sherpa N."/>
            <person name="Shi L."/>
            <person name="Shih D."/>
            <person name="Sparrow T."/>
            <person name="Spaulding J."/>
            <person name="Stalker J."/>
            <person name="Stange-Thomann N."/>
            <person name="Stavropoulos S."/>
            <person name="Stone C."/>
            <person name="Strader C."/>
            <person name="Tesfaye S."/>
            <person name="Thomson T."/>
            <person name="Thoulutsang Y."/>
            <person name="Thoulutsang D."/>
            <person name="Topham K."/>
            <person name="Topping I."/>
            <person name="Tsamla T."/>
            <person name="Vassiliev H."/>
            <person name="Vo A."/>
            <person name="Wangchuk T."/>
            <person name="Wangdi T."/>
            <person name="Weiand M."/>
            <person name="Wilkinson J."/>
            <person name="Wilson A."/>
            <person name="Yadav S."/>
            <person name="Young G."/>
            <person name="Yu Q."/>
            <person name="Zembek L."/>
            <person name="Zhong D."/>
            <person name="Zimmer A."/>
            <person name="Zwirko Z."/>
            <person name="Jaffe D.B."/>
            <person name="Alvarez P."/>
            <person name="Brockman W."/>
            <person name="Butler J."/>
            <person name="Chin C."/>
            <person name="Gnerre S."/>
            <person name="Grabherr M."/>
            <person name="Kleber M."/>
            <person name="Mauceli E."/>
            <person name="MacCallum I."/>
        </authorList>
    </citation>
    <scope>NUCLEOTIDE SEQUENCE [LARGE SCALE GENOMIC DNA]</scope>
    <source>
        <strain evidence="2">Tucson 15081-1352.22</strain>
    </source>
</reference>
<dbReference type="InParanoid" id="A0A0Q9XJ06"/>
<dbReference type="EMBL" id="CH933808">
    <property type="protein sequence ID" value="KRG05042.1"/>
    <property type="molecule type" value="Genomic_DNA"/>
</dbReference>
<protein>
    <submittedName>
        <fullName evidence="1">Uncharacterized protein</fullName>
    </submittedName>
</protein>
<keyword evidence="2" id="KW-1185">Reference proteome</keyword>
<name>A0A0Q9XJ06_DROMO</name>
<proteinExistence type="predicted"/>